<keyword evidence="4" id="KW-1185">Reference proteome</keyword>
<accession>A0A7W6DM97</accession>
<dbReference type="SUPFAM" id="SSF46785">
    <property type="entry name" value="Winged helix' DNA-binding domain"/>
    <property type="match status" value="1"/>
</dbReference>
<dbReference type="AlphaFoldDB" id="A0A7W6DM97"/>
<dbReference type="GO" id="GO:0003677">
    <property type="term" value="F:DNA binding"/>
    <property type="evidence" value="ECO:0007669"/>
    <property type="project" value="UniProtKB-KW"/>
</dbReference>
<name>A0A7W6DM97_9RHOB</name>
<dbReference type="Pfam" id="PF08279">
    <property type="entry name" value="HTH_11"/>
    <property type="match status" value="1"/>
</dbReference>
<evidence type="ECO:0000259" key="1">
    <source>
        <dbReference type="Pfam" id="PF08279"/>
    </source>
</evidence>
<comment type="caution">
    <text evidence="3">The sequence shown here is derived from an EMBL/GenBank/DDBJ whole genome shotgun (WGS) entry which is preliminary data.</text>
</comment>
<evidence type="ECO:0000313" key="4">
    <source>
        <dbReference type="Proteomes" id="UP000541426"/>
    </source>
</evidence>
<sequence>MSRTHRLFQLMTALRCLPSPVTAQRLAAETAVSPRTLYRDIDTLRELGAVIDGEAGYGYTLIEDAHLPPLGFEDDELEALILGLKEVAFVGDPALARAAETALTKLRARLPERQAHRLRHAVLHAHRFTPPPAPTVDAGALRQACWDEEQISFDYSDKNGTATRREVKPLAIMLFDQSHCLLSWCCLREEYRAFRLDRMTGMARTGRSFRPQRVPMLRVYREMMGARVGQSW</sequence>
<feature type="domain" description="WYL" evidence="2">
    <location>
        <begin position="140"/>
        <end position="201"/>
    </location>
</feature>
<dbReference type="InterPro" id="IPR051534">
    <property type="entry name" value="CBASS_pafABC_assoc_protein"/>
</dbReference>
<organism evidence="3 4">
    <name type="scientific">Sagittula marina</name>
    <dbReference type="NCBI Taxonomy" id="943940"/>
    <lineage>
        <taxon>Bacteria</taxon>
        <taxon>Pseudomonadati</taxon>
        <taxon>Pseudomonadota</taxon>
        <taxon>Alphaproteobacteria</taxon>
        <taxon>Rhodobacterales</taxon>
        <taxon>Roseobacteraceae</taxon>
        <taxon>Sagittula</taxon>
    </lineage>
</organism>
<dbReference type="Pfam" id="PF13280">
    <property type="entry name" value="WYL"/>
    <property type="match status" value="1"/>
</dbReference>
<dbReference type="InterPro" id="IPR013196">
    <property type="entry name" value="HTH_11"/>
</dbReference>
<dbReference type="PANTHER" id="PTHR34580">
    <property type="match status" value="1"/>
</dbReference>
<dbReference type="InterPro" id="IPR026881">
    <property type="entry name" value="WYL_dom"/>
</dbReference>
<evidence type="ECO:0000259" key="2">
    <source>
        <dbReference type="Pfam" id="PF13280"/>
    </source>
</evidence>
<dbReference type="PANTHER" id="PTHR34580:SF3">
    <property type="entry name" value="PROTEIN PAFB"/>
    <property type="match status" value="1"/>
</dbReference>
<dbReference type="RefSeq" id="WP_183962667.1">
    <property type="nucleotide sequence ID" value="NZ_BAABBZ010000012.1"/>
</dbReference>
<dbReference type="PROSITE" id="PS52050">
    <property type="entry name" value="WYL"/>
    <property type="match status" value="1"/>
</dbReference>
<reference evidence="3 4" key="1">
    <citation type="submission" date="2020-08" db="EMBL/GenBank/DDBJ databases">
        <title>Genomic Encyclopedia of Type Strains, Phase IV (KMG-IV): sequencing the most valuable type-strain genomes for metagenomic binning, comparative biology and taxonomic classification.</title>
        <authorList>
            <person name="Goeker M."/>
        </authorList>
    </citation>
    <scope>NUCLEOTIDE SEQUENCE [LARGE SCALE GENOMIC DNA]</scope>
    <source>
        <strain evidence="3 4">DSM 102235</strain>
    </source>
</reference>
<dbReference type="InterPro" id="IPR036390">
    <property type="entry name" value="WH_DNA-bd_sf"/>
</dbReference>
<evidence type="ECO:0000313" key="3">
    <source>
        <dbReference type="EMBL" id="MBB3984041.1"/>
    </source>
</evidence>
<proteinExistence type="predicted"/>
<keyword evidence="3" id="KW-0238">DNA-binding</keyword>
<gene>
    <name evidence="3" type="ORF">GGQ68_000352</name>
</gene>
<protein>
    <submittedName>
        <fullName evidence="3">Putative DNA-binding transcriptional regulator YafY</fullName>
    </submittedName>
</protein>
<feature type="domain" description="Helix-turn-helix type 11" evidence="1">
    <location>
        <begin position="6"/>
        <end position="59"/>
    </location>
</feature>
<dbReference type="InterPro" id="IPR036388">
    <property type="entry name" value="WH-like_DNA-bd_sf"/>
</dbReference>
<dbReference type="Proteomes" id="UP000541426">
    <property type="component" value="Unassembled WGS sequence"/>
</dbReference>
<dbReference type="EMBL" id="JACIEJ010000001">
    <property type="protein sequence ID" value="MBB3984041.1"/>
    <property type="molecule type" value="Genomic_DNA"/>
</dbReference>
<dbReference type="Gene3D" id="1.10.10.10">
    <property type="entry name" value="Winged helix-like DNA-binding domain superfamily/Winged helix DNA-binding domain"/>
    <property type="match status" value="1"/>
</dbReference>